<keyword evidence="3" id="KW-0269">Exonuclease</keyword>
<dbReference type="GO" id="GO:0004519">
    <property type="term" value="F:endonuclease activity"/>
    <property type="evidence" value="ECO:0007669"/>
    <property type="project" value="UniProtKB-KW"/>
</dbReference>
<protein>
    <submittedName>
        <fullName evidence="3">Endonuclease/exonuclease/phosphatase family protein</fullName>
    </submittedName>
</protein>
<dbReference type="SUPFAM" id="SSF56219">
    <property type="entry name" value="DNase I-like"/>
    <property type="match status" value="1"/>
</dbReference>
<reference evidence="3 4" key="1">
    <citation type="submission" date="2019-03" db="EMBL/GenBank/DDBJ databases">
        <title>The complete genome sequence of Swingsia_sp. F3b2 LMG30590(T).</title>
        <authorList>
            <person name="Chua K.-O."/>
            <person name="Chan K.-G."/>
            <person name="See-Too W.-S."/>
        </authorList>
    </citation>
    <scope>NUCLEOTIDE SEQUENCE [LARGE SCALE GENOMIC DNA]</scope>
    <source>
        <strain evidence="3 4">F3b2</strain>
    </source>
</reference>
<feature type="signal peptide" evidence="1">
    <location>
        <begin position="1"/>
        <end position="30"/>
    </location>
</feature>
<dbReference type="InterPro" id="IPR036691">
    <property type="entry name" value="Endo/exonu/phosph_ase_sf"/>
</dbReference>
<name>A0A4Y6UBL3_9PROT</name>
<dbReference type="Proteomes" id="UP000318709">
    <property type="component" value="Chromosome"/>
</dbReference>
<feature type="domain" description="Endonuclease/exonuclease/phosphatase" evidence="2">
    <location>
        <begin position="53"/>
        <end position="274"/>
    </location>
</feature>
<accession>A0A4Y6UBL3</accession>
<organism evidence="3 4">
    <name type="scientific">Formicincola oecophyllae</name>
    <dbReference type="NCBI Taxonomy" id="2558361"/>
    <lineage>
        <taxon>Bacteria</taxon>
        <taxon>Pseudomonadati</taxon>
        <taxon>Pseudomonadota</taxon>
        <taxon>Alphaproteobacteria</taxon>
        <taxon>Acetobacterales</taxon>
        <taxon>Acetobacteraceae</taxon>
        <taxon>Formicincola</taxon>
    </lineage>
</organism>
<keyword evidence="1" id="KW-0732">Signal</keyword>
<keyword evidence="3" id="KW-0378">Hydrolase</keyword>
<proteinExistence type="predicted"/>
<keyword evidence="4" id="KW-1185">Reference proteome</keyword>
<evidence type="ECO:0000259" key="2">
    <source>
        <dbReference type="Pfam" id="PF03372"/>
    </source>
</evidence>
<dbReference type="EMBL" id="CP038231">
    <property type="protein sequence ID" value="QDH13866.1"/>
    <property type="molecule type" value="Genomic_DNA"/>
</dbReference>
<keyword evidence="3" id="KW-0255">Endonuclease</keyword>
<dbReference type="OrthoDB" id="395856at2"/>
<feature type="chain" id="PRO_5021503610" evidence="1">
    <location>
        <begin position="31"/>
        <end position="326"/>
    </location>
</feature>
<dbReference type="AlphaFoldDB" id="A0A4Y6UBL3"/>
<sequence>MGPGKVKKSLHKRQYGLIGAVLALATVAVATGPFTASAVAVPGRPDERGVKIATWNVDWLATPGEAQAYHLPDDIPHRTQHDWERLRHYASKLHADIVVLEEVGSAADVWALFNQGEWWLFMPRHTTGQNVAILVRRGVGLQPQQLGDVEALGRNPEGTHPLRPGVVVQVGGMAGGFTVLGVHLKAGCPGSVRTRSNKACAVLERQFRVLAQWALGQQAQGQGWVMAGDFNRRLAWGDPLLAPLAAGPLKLTTAGMASPCRQGERFIDHIILGGAMAGRLKPGSQRVMLYRDDPPGAAGGLSDHCPLSAKLLPAPAALAGLEATPP</sequence>
<evidence type="ECO:0000313" key="3">
    <source>
        <dbReference type="EMBL" id="QDH13866.1"/>
    </source>
</evidence>
<dbReference type="RefSeq" id="WP_141443574.1">
    <property type="nucleotide sequence ID" value="NZ_CP038231.1"/>
</dbReference>
<dbReference type="KEGG" id="swf:E3E12_06335"/>
<dbReference type="Gene3D" id="3.60.10.10">
    <property type="entry name" value="Endonuclease/exonuclease/phosphatase"/>
    <property type="match status" value="1"/>
</dbReference>
<gene>
    <name evidence="3" type="ORF">E3E12_06335</name>
</gene>
<keyword evidence="3" id="KW-0540">Nuclease</keyword>
<evidence type="ECO:0000313" key="4">
    <source>
        <dbReference type="Proteomes" id="UP000318709"/>
    </source>
</evidence>
<evidence type="ECO:0000256" key="1">
    <source>
        <dbReference type="SAM" id="SignalP"/>
    </source>
</evidence>
<dbReference type="GO" id="GO:0004527">
    <property type="term" value="F:exonuclease activity"/>
    <property type="evidence" value="ECO:0007669"/>
    <property type="project" value="UniProtKB-KW"/>
</dbReference>
<dbReference type="Pfam" id="PF03372">
    <property type="entry name" value="Exo_endo_phos"/>
    <property type="match status" value="1"/>
</dbReference>
<dbReference type="InterPro" id="IPR005135">
    <property type="entry name" value="Endo/exonuclease/phosphatase"/>
</dbReference>